<dbReference type="Proteomes" id="UP000887566">
    <property type="component" value="Unplaced"/>
</dbReference>
<dbReference type="InterPro" id="IPR013761">
    <property type="entry name" value="SAM/pointed_sf"/>
</dbReference>
<dbReference type="PANTHER" id="PTHR16154">
    <property type="entry name" value="NEURABIN"/>
    <property type="match status" value="1"/>
</dbReference>
<accession>A0A914VCX3</accession>
<feature type="region of interest" description="Disordered" evidence="3">
    <location>
        <begin position="209"/>
        <end position="240"/>
    </location>
</feature>
<dbReference type="Gene3D" id="1.10.150.50">
    <property type="entry name" value="Transcription Factor, Ets-1"/>
    <property type="match status" value="1"/>
</dbReference>
<keyword evidence="2" id="KW-0175">Coiled coil</keyword>
<evidence type="ECO:0000256" key="2">
    <source>
        <dbReference type="ARBA" id="ARBA00023054"/>
    </source>
</evidence>
<feature type="compositionally biased region" description="Low complexity" evidence="3">
    <location>
        <begin position="46"/>
        <end position="57"/>
    </location>
</feature>
<feature type="compositionally biased region" description="Polar residues" evidence="3">
    <location>
        <begin position="99"/>
        <end position="110"/>
    </location>
</feature>
<feature type="compositionally biased region" description="Polar residues" evidence="3">
    <location>
        <begin position="230"/>
        <end position="240"/>
    </location>
</feature>
<feature type="domain" description="SAM" evidence="4">
    <location>
        <begin position="145"/>
        <end position="208"/>
    </location>
</feature>
<dbReference type="PANTHER" id="PTHR16154:SF6">
    <property type="entry name" value="SPINOPHILIN, ISOFORM J"/>
    <property type="match status" value="1"/>
</dbReference>
<keyword evidence="1" id="KW-0597">Phosphoprotein</keyword>
<name>A0A914VCX3_9BILA</name>
<evidence type="ECO:0000256" key="3">
    <source>
        <dbReference type="SAM" id="MobiDB-lite"/>
    </source>
</evidence>
<feature type="region of interest" description="Disordered" evidence="3">
    <location>
        <begin position="80"/>
        <end position="119"/>
    </location>
</feature>
<dbReference type="InterPro" id="IPR043446">
    <property type="entry name" value="Neurabin-like"/>
</dbReference>
<dbReference type="SUPFAM" id="SSF47769">
    <property type="entry name" value="SAM/Pointed domain"/>
    <property type="match status" value="1"/>
</dbReference>
<evidence type="ECO:0000313" key="6">
    <source>
        <dbReference type="WBParaSite" id="PSAMB.scaffold1727size28361.g14552.t1"/>
    </source>
</evidence>
<sequence>MSTPDLDDDAKEAVATVRTLIGLVKAQLLVEGNAGEGEDGADGPRVEPSCSSSSAEQSRVRVAEALDNLLPELRRIERRIEEDQLNAKDQSDKRPPSSEPEQPSTGSGKSETTHRNKSRFAQWLRNKWKGRRARTTSWCDEVNTWMIDDVGAWLSSISLSQYRENFAAHEVTGKELLKLERSDLKDLGVTKVGHLKRIQSAINELVQGTAGDPKTVGGKKPSRSVERATTEGNEASVSSL</sequence>
<dbReference type="SMART" id="SM00454">
    <property type="entry name" value="SAM"/>
    <property type="match status" value="1"/>
</dbReference>
<dbReference type="InterPro" id="IPR001660">
    <property type="entry name" value="SAM"/>
</dbReference>
<keyword evidence="5" id="KW-1185">Reference proteome</keyword>
<dbReference type="PROSITE" id="PS50105">
    <property type="entry name" value="SAM_DOMAIN"/>
    <property type="match status" value="1"/>
</dbReference>
<evidence type="ECO:0000259" key="4">
    <source>
        <dbReference type="PROSITE" id="PS50105"/>
    </source>
</evidence>
<dbReference type="Pfam" id="PF00536">
    <property type="entry name" value="SAM_1"/>
    <property type="match status" value="1"/>
</dbReference>
<feature type="compositionally biased region" description="Basic and acidic residues" evidence="3">
    <location>
        <begin position="80"/>
        <end position="96"/>
    </location>
</feature>
<proteinExistence type="predicted"/>
<protein>
    <submittedName>
        <fullName evidence="6">SAM domain-containing protein</fullName>
    </submittedName>
</protein>
<evidence type="ECO:0000256" key="1">
    <source>
        <dbReference type="ARBA" id="ARBA00022553"/>
    </source>
</evidence>
<reference evidence="6" key="1">
    <citation type="submission" date="2022-11" db="UniProtKB">
        <authorList>
            <consortium name="WormBaseParasite"/>
        </authorList>
    </citation>
    <scope>IDENTIFICATION</scope>
</reference>
<dbReference type="WBParaSite" id="PSAMB.scaffold1727size28361.g14552.t1">
    <property type="protein sequence ID" value="PSAMB.scaffold1727size28361.g14552.t1"/>
    <property type="gene ID" value="PSAMB.scaffold1727size28361.g14552"/>
</dbReference>
<dbReference type="AlphaFoldDB" id="A0A914VCX3"/>
<feature type="region of interest" description="Disordered" evidence="3">
    <location>
        <begin position="28"/>
        <end position="59"/>
    </location>
</feature>
<organism evidence="5 6">
    <name type="scientific">Plectus sambesii</name>
    <dbReference type="NCBI Taxonomy" id="2011161"/>
    <lineage>
        <taxon>Eukaryota</taxon>
        <taxon>Metazoa</taxon>
        <taxon>Ecdysozoa</taxon>
        <taxon>Nematoda</taxon>
        <taxon>Chromadorea</taxon>
        <taxon>Plectida</taxon>
        <taxon>Plectina</taxon>
        <taxon>Plectoidea</taxon>
        <taxon>Plectidae</taxon>
        <taxon>Plectus</taxon>
    </lineage>
</organism>
<evidence type="ECO:0000313" key="5">
    <source>
        <dbReference type="Proteomes" id="UP000887566"/>
    </source>
</evidence>